<feature type="compositionally biased region" description="Polar residues" evidence="1">
    <location>
        <begin position="252"/>
        <end position="265"/>
    </location>
</feature>
<feature type="transmembrane region" description="Helical" evidence="2">
    <location>
        <begin position="180"/>
        <end position="199"/>
    </location>
</feature>
<dbReference type="EMBL" id="BSSD01000004">
    <property type="protein sequence ID" value="GLW92483.1"/>
    <property type="molecule type" value="Genomic_DNA"/>
</dbReference>
<evidence type="ECO:0000256" key="2">
    <source>
        <dbReference type="SAM" id="Phobius"/>
    </source>
</evidence>
<keyword evidence="2" id="KW-1133">Transmembrane helix</keyword>
<evidence type="ECO:0000313" key="4">
    <source>
        <dbReference type="Proteomes" id="UP001165042"/>
    </source>
</evidence>
<evidence type="ECO:0000256" key="1">
    <source>
        <dbReference type="SAM" id="MobiDB-lite"/>
    </source>
</evidence>
<evidence type="ECO:0008006" key="5">
    <source>
        <dbReference type="Google" id="ProtNLM"/>
    </source>
</evidence>
<keyword evidence="2" id="KW-0472">Membrane</keyword>
<feature type="transmembrane region" description="Helical" evidence="2">
    <location>
        <begin position="15"/>
        <end position="36"/>
    </location>
</feature>
<organism evidence="3 4">
    <name type="scientific">Actinokineospora globicatena</name>
    <dbReference type="NCBI Taxonomy" id="103729"/>
    <lineage>
        <taxon>Bacteria</taxon>
        <taxon>Bacillati</taxon>
        <taxon>Actinomycetota</taxon>
        <taxon>Actinomycetes</taxon>
        <taxon>Pseudonocardiales</taxon>
        <taxon>Pseudonocardiaceae</taxon>
        <taxon>Actinokineospora</taxon>
    </lineage>
</organism>
<feature type="compositionally biased region" description="Basic and acidic residues" evidence="1">
    <location>
        <begin position="229"/>
        <end position="242"/>
    </location>
</feature>
<keyword evidence="2" id="KW-0812">Transmembrane</keyword>
<sequence length="344" mass="36539">MMDFFKTLLLLLKRWYIALPVFAVTIGAAGGAYVAIPLHYESVGTMVLTSPAGGATSVTDKVPGQTNPLLAFETSLTISAAIVIQSINTPEVVKSLGGDSPDHKFVLTGGGDGGPFITVKTESASEPGARELAVKVLDRVKAELAKRQQALNAPPSTFIGVDDVVPPTKPEPLRGGKVRGAAVALVLGLIASLTVVYFLETRKERKRLKENPDEDDLDGYDDLDDVDDRAEPSRPAPRDPEPPRQTLPPVTRTPQPLGQSSSERTQMLRPAQVEPGNKSNPNGRPANGAPKPPATGTKSGQLTPPAPGSALNRRPGQGNRSPEEYREPPTVRVKPAQAPQEPRG</sequence>
<dbReference type="AlphaFoldDB" id="A0A9W6QL68"/>
<reference evidence="3" key="1">
    <citation type="submission" date="2023-02" db="EMBL/GenBank/DDBJ databases">
        <title>Actinokineospora globicatena NBRC 15670.</title>
        <authorList>
            <person name="Ichikawa N."/>
            <person name="Sato H."/>
            <person name="Tonouchi N."/>
        </authorList>
    </citation>
    <scope>NUCLEOTIDE SEQUENCE</scope>
    <source>
        <strain evidence="3">NBRC 15670</strain>
    </source>
</reference>
<keyword evidence="4" id="KW-1185">Reference proteome</keyword>
<evidence type="ECO:0000313" key="3">
    <source>
        <dbReference type="EMBL" id="GLW92483.1"/>
    </source>
</evidence>
<protein>
    <recommendedName>
        <fullName evidence="5">Capsular polysaccharide biosynthesis protein</fullName>
    </recommendedName>
</protein>
<dbReference type="Proteomes" id="UP001165042">
    <property type="component" value="Unassembled WGS sequence"/>
</dbReference>
<dbReference type="RefSeq" id="WP_285611041.1">
    <property type="nucleotide sequence ID" value="NZ_BSSD01000004.1"/>
</dbReference>
<comment type="caution">
    <text evidence="3">The sequence shown here is derived from an EMBL/GenBank/DDBJ whole genome shotgun (WGS) entry which is preliminary data.</text>
</comment>
<proteinExistence type="predicted"/>
<accession>A0A9W6QL68</accession>
<feature type="compositionally biased region" description="Acidic residues" evidence="1">
    <location>
        <begin position="212"/>
        <end position="228"/>
    </location>
</feature>
<name>A0A9W6QL68_9PSEU</name>
<feature type="region of interest" description="Disordered" evidence="1">
    <location>
        <begin position="207"/>
        <end position="344"/>
    </location>
</feature>
<gene>
    <name evidence="3" type="ORF">Aglo03_32990</name>
</gene>